<gene>
    <name evidence="1" type="ORF">NQ176_g1370</name>
</gene>
<evidence type="ECO:0000313" key="2">
    <source>
        <dbReference type="Proteomes" id="UP001143910"/>
    </source>
</evidence>
<comment type="caution">
    <text evidence="1">The sequence shown here is derived from an EMBL/GenBank/DDBJ whole genome shotgun (WGS) entry which is preliminary data.</text>
</comment>
<evidence type="ECO:0000313" key="1">
    <source>
        <dbReference type="EMBL" id="KAJ2982454.1"/>
    </source>
</evidence>
<protein>
    <submittedName>
        <fullName evidence="1">Uncharacterized protein</fullName>
    </submittedName>
</protein>
<dbReference type="Proteomes" id="UP001143910">
    <property type="component" value="Unassembled WGS sequence"/>
</dbReference>
<name>A0ACC1NTR4_9HYPO</name>
<organism evidence="1 2">
    <name type="scientific">Zarea fungicola</name>
    <dbReference type="NCBI Taxonomy" id="93591"/>
    <lineage>
        <taxon>Eukaryota</taxon>
        <taxon>Fungi</taxon>
        <taxon>Dikarya</taxon>
        <taxon>Ascomycota</taxon>
        <taxon>Pezizomycotina</taxon>
        <taxon>Sordariomycetes</taxon>
        <taxon>Hypocreomycetidae</taxon>
        <taxon>Hypocreales</taxon>
        <taxon>Cordycipitaceae</taxon>
        <taxon>Zarea</taxon>
    </lineage>
</organism>
<keyword evidence="2" id="KW-1185">Reference proteome</keyword>
<reference evidence="1" key="1">
    <citation type="submission" date="2022-08" db="EMBL/GenBank/DDBJ databases">
        <title>Genome Sequence of Lecanicillium fungicola.</title>
        <authorList>
            <person name="Buettner E."/>
        </authorList>
    </citation>
    <scope>NUCLEOTIDE SEQUENCE</scope>
    <source>
        <strain evidence="1">Babe33</strain>
    </source>
</reference>
<accession>A0ACC1NTR4</accession>
<proteinExistence type="predicted"/>
<sequence>MDGASLHDNLRAKLNYLEAELQAHRLDLLGEFHQYYHDLTQDVSSSIVAGVEERLNPLLGNYETLRPSIPRHKGPAVSESATTAVPAESPPPPASDNRPETATTSQTLLLASIAADSGSTSSDVPRSSRDRDQELQGLFTPSYLPLLGARALPITSHFASTGTTTHAATNRQLRSSAACNSSTIEMGRLPTAELNSSSSDTTTQTYAMVHAVEEVDPRFPTQLRTTSPPRRRPSGSETADAVTANDFNSSASSDKSESKPPRSALRRSSSTYKSPQSPRRVRFEFMGAEILPSASPQASDSMMPRSDSPFWEGENVTVDSILGDDSDDLGPPPRKISSSDALRALSREPLEDGTVWTVVNPDTELSAPKTLEQVGVEHEQSSPEPAIHQVHQKSSDNENEIEDGGLAMKKSRSPGGSQAGRAASKLDKESPKQQPISEDLNVLHDDDLFEFEDEGGTTSTARRLQPQVVDEESEDEQAADAPASIKGPGTFLSAATVTPTSVPIARPEVLEPTTPTTPRQQIGSVGSYKGRSIVMPIVKNPEVHAKAASIGNFNSFVGGLDGTSGMDAADLSSYRASFMRDGFSGTPRSFTERLMMEDMEVEKRNREERENGDQT</sequence>
<dbReference type="EMBL" id="JANJQO010000075">
    <property type="protein sequence ID" value="KAJ2982454.1"/>
    <property type="molecule type" value="Genomic_DNA"/>
</dbReference>